<keyword evidence="5 14" id="KW-0227">DNA damage</keyword>
<comment type="caution">
    <text evidence="17">The sequence shown here is derived from an EMBL/GenBank/DDBJ whole genome shotgun (WGS) entry which is preliminary data.</text>
</comment>
<dbReference type="NCBIfam" id="NF003810">
    <property type="entry name" value="PRK05399.1"/>
    <property type="match status" value="1"/>
</dbReference>
<dbReference type="InterPro" id="IPR007695">
    <property type="entry name" value="DNA_mismatch_repair_MutS-lik_N"/>
</dbReference>
<evidence type="ECO:0000256" key="6">
    <source>
        <dbReference type="ARBA" id="ARBA00022840"/>
    </source>
</evidence>
<dbReference type="Pfam" id="PF05190">
    <property type="entry name" value="MutS_IV"/>
    <property type="match status" value="1"/>
</dbReference>
<evidence type="ECO:0000256" key="10">
    <source>
        <dbReference type="ARBA" id="ARBA00025373"/>
    </source>
</evidence>
<dbReference type="GO" id="GO:0006312">
    <property type="term" value="P:mitotic recombination"/>
    <property type="evidence" value="ECO:0007669"/>
    <property type="project" value="TreeGrafter"/>
</dbReference>
<evidence type="ECO:0000256" key="4">
    <source>
        <dbReference type="ARBA" id="ARBA00022741"/>
    </source>
</evidence>
<dbReference type="InterPro" id="IPR036187">
    <property type="entry name" value="DNA_mismatch_repair_MutS_sf"/>
</dbReference>
<evidence type="ECO:0000256" key="8">
    <source>
        <dbReference type="ARBA" id="ARBA00023204"/>
    </source>
</evidence>
<dbReference type="SMART" id="SM00533">
    <property type="entry name" value="MUTSd"/>
    <property type="match status" value="1"/>
</dbReference>
<dbReference type="GO" id="GO:0005524">
    <property type="term" value="F:ATP binding"/>
    <property type="evidence" value="ECO:0007669"/>
    <property type="project" value="UniProtKB-KW"/>
</dbReference>
<feature type="domain" description="DNA mismatch repair proteins mutS family" evidence="16">
    <location>
        <begin position="895"/>
        <end position="911"/>
    </location>
</feature>
<dbReference type="PROSITE" id="PS00486">
    <property type="entry name" value="DNA_MISMATCH_REPAIR_2"/>
    <property type="match status" value="1"/>
</dbReference>
<accession>A0A8H6XBT0</accession>
<evidence type="ECO:0000256" key="15">
    <source>
        <dbReference type="SAM" id="MobiDB-lite"/>
    </source>
</evidence>
<keyword evidence="7 14" id="KW-0238">DNA-binding</keyword>
<dbReference type="GO" id="GO:0030983">
    <property type="term" value="F:mismatched DNA binding"/>
    <property type="evidence" value="ECO:0007669"/>
    <property type="project" value="InterPro"/>
</dbReference>
<dbReference type="GO" id="GO:0006298">
    <property type="term" value="P:mismatch repair"/>
    <property type="evidence" value="ECO:0007669"/>
    <property type="project" value="InterPro"/>
</dbReference>
<dbReference type="GO" id="GO:0140664">
    <property type="term" value="F:ATP-dependent DNA damage sensor activity"/>
    <property type="evidence" value="ECO:0007669"/>
    <property type="project" value="InterPro"/>
</dbReference>
<dbReference type="SMART" id="SM00534">
    <property type="entry name" value="MUTSac"/>
    <property type="match status" value="1"/>
</dbReference>
<evidence type="ECO:0000256" key="2">
    <source>
        <dbReference type="ARBA" id="ARBA00007094"/>
    </source>
</evidence>
<dbReference type="InterPro" id="IPR017261">
    <property type="entry name" value="DNA_mismatch_repair_MutS/MSH"/>
</dbReference>
<comment type="subcellular location">
    <subcellularLocation>
        <location evidence="1">Nucleus</location>
    </subcellularLocation>
</comment>
<gene>
    <name evidence="17" type="ORF">MVEN_02067300</name>
</gene>
<keyword evidence="8 14" id="KW-0234">DNA repair</keyword>
<evidence type="ECO:0000256" key="9">
    <source>
        <dbReference type="ARBA" id="ARBA00023242"/>
    </source>
</evidence>
<organism evidence="17 18">
    <name type="scientific">Mycena venus</name>
    <dbReference type="NCBI Taxonomy" id="2733690"/>
    <lineage>
        <taxon>Eukaryota</taxon>
        <taxon>Fungi</taxon>
        <taxon>Dikarya</taxon>
        <taxon>Basidiomycota</taxon>
        <taxon>Agaricomycotina</taxon>
        <taxon>Agaricomycetes</taxon>
        <taxon>Agaricomycetidae</taxon>
        <taxon>Agaricales</taxon>
        <taxon>Marasmiineae</taxon>
        <taxon>Mycenaceae</taxon>
        <taxon>Mycena</taxon>
    </lineage>
</organism>
<dbReference type="AlphaFoldDB" id="A0A8H6XBT0"/>
<dbReference type="InterPro" id="IPR007860">
    <property type="entry name" value="DNA_mmatch_repair_MutS_con_dom"/>
</dbReference>
<evidence type="ECO:0000256" key="13">
    <source>
        <dbReference type="ARBA" id="ARBA00073774"/>
    </source>
</evidence>
<dbReference type="InterPro" id="IPR016151">
    <property type="entry name" value="DNA_mismatch_repair_MutS_N"/>
</dbReference>
<dbReference type="Gene3D" id="1.10.1420.10">
    <property type="match status" value="2"/>
</dbReference>
<dbReference type="Gene3D" id="3.40.50.300">
    <property type="entry name" value="P-loop containing nucleotide triphosphate hydrolases"/>
    <property type="match status" value="1"/>
</dbReference>
<name>A0A8H6XBT0_9AGAR</name>
<dbReference type="SUPFAM" id="SSF48334">
    <property type="entry name" value="DNA repair protein MutS, domain III"/>
    <property type="match status" value="1"/>
</dbReference>
<dbReference type="PANTHER" id="PTHR11361">
    <property type="entry name" value="DNA MISMATCH REPAIR PROTEIN MUTS FAMILY MEMBER"/>
    <property type="match status" value="1"/>
</dbReference>
<evidence type="ECO:0000313" key="17">
    <source>
        <dbReference type="EMBL" id="KAF7338415.1"/>
    </source>
</evidence>
<evidence type="ECO:0000256" key="12">
    <source>
        <dbReference type="ARBA" id="ARBA00029792"/>
    </source>
</evidence>
<dbReference type="SUPFAM" id="SSF55271">
    <property type="entry name" value="DNA repair protein MutS, domain I"/>
    <property type="match status" value="1"/>
</dbReference>
<evidence type="ECO:0000256" key="11">
    <source>
        <dbReference type="ARBA" id="ARBA00025902"/>
    </source>
</evidence>
<evidence type="ECO:0000256" key="1">
    <source>
        <dbReference type="ARBA" id="ARBA00004123"/>
    </source>
</evidence>
<protein>
    <recommendedName>
        <fullName evidence="3 13">DNA mismatch repair protein MSH3</fullName>
    </recommendedName>
    <alternativeName>
        <fullName evidence="3 13">DNA mismatch repair protein MSH3</fullName>
    </alternativeName>
    <alternativeName>
        <fullName evidence="12">MutS protein homolog 3</fullName>
    </alternativeName>
</protein>
<proteinExistence type="inferred from homology"/>
<dbReference type="FunFam" id="3.40.1170.10:FF:000004">
    <property type="entry name" value="DNA mismatch repair protein"/>
    <property type="match status" value="1"/>
</dbReference>
<dbReference type="InterPro" id="IPR045076">
    <property type="entry name" value="MutS"/>
</dbReference>
<comment type="function">
    <text evidence="10">Component of the post-replicative DNA mismatch repair system (MMR). Heterodimerizes with MSH2 to form MutS beta, which binds to DNA mismatches thereby initiating DNA repair. MSH3 provides substrate-binding and substrate specificity to the complex. When bound, the MutS beta heterodimer bends the DNA helix and shields approximately 20 base pairs. Acts mainly to repair insertion-deletion loops (IDLs) from 2 to 13 nucleotides in size, but can also repair base-base and single insertion-deletion mismatches that occur during replication. After mismatch binding, forms a ternary complex with the MutL alpha heterodimer, which is thought to be responsible for directing the downstream MMR events, including strand discrimination, excision, and resynthesis. ATP binding and hydrolysis play a pivotal role in mismatch repair functions.</text>
</comment>
<dbReference type="PIRSF" id="PIRSF037677">
    <property type="entry name" value="DNA_mis_repair_Msh6"/>
    <property type="match status" value="1"/>
</dbReference>
<evidence type="ECO:0000259" key="16">
    <source>
        <dbReference type="PROSITE" id="PS00486"/>
    </source>
</evidence>
<dbReference type="Pfam" id="PF05192">
    <property type="entry name" value="MutS_III"/>
    <property type="match status" value="1"/>
</dbReference>
<feature type="compositionally biased region" description="Low complexity" evidence="15">
    <location>
        <begin position="48"/>
        <end position="62"/>
    </location>
</feature>
<feature type="compositionally biased region" description="Basic and acidic residues" evidence="15">
    <location>
        <begin position="109"/>
        <end position="139"/>
    </location>
</feature>
<dbReference type="Pfam" id="PF01624">
    <property type="entry name" value="MutS_I"/>
    <property type="match status" value="1"/>
</dbReference>
<reference evidence="17" key="1">
    <citation type="submission" date="2020-05" db="EMBL/GenBank/DDBJ databases">
        <title>Mycena genomes resolve the evolution of fungal bioluminescence.</title>
        <authorList>
            <person name="Tsai I.J."/>
        </authorList>
    </citation>
    <scope>NUCLEOTIDE SEQUENCE</scope>
    <source>
        <strain evidence="17">CCC161011</strain>
    </source>
</reference>
<dbReference type="OrthoDB" id="121051at2759"/>
<evidence type="ECO:0000256" key="7">
    <source>
        <dbReference type="ARBA" id="ARBA00023125"/>
    </source>
</evidence>
<sequence length="1063" mass="117395">MTTPSSSPARQAKISAFFTQPIKRPATTIDLTGDSPEPSLKKHKATKSALSDSSQPASSSSQGRAERFRFGSSESRAPATDAPTKPRPSKNSSREAFRKKLLSASTHSRARDQASVDSDSKASDSDSDHAFDQLYEHFSAKPGKGQKKKATRDEIGPSGETYTPLENQVRRLKKDNPGALLMIEVGYKYKFFGEDAQVAAKELGMVCFLDRNFLVASIPTHRRDIHLKKLLSQGYKVGIVQQVETAALKKAGDNRNAPFERKLVHLFTAATYVDDLDSTDELDKYAAPRLVCLVEEKSNKSTATGADVCIGMISVSPSVGDVVWDVFEDSAMRIELETRLVHSKPTELLLQRGGLSKSTDKMLKHFTEASITSTRIRTEYFDNALPFSEAFEYVSEFYANSEKPDSGGPSNSSLIATITDFPKSVVVALACTIRYLSAFDIAATLSQATFFTKFTRNSEMSLAGNTLANLEIFQNETDYTARGSLIWILDKTVTSFGASVRTLRSWVGKPLVSKSELEYRIEAIEEIMESSSDKLVSLRQVLKRLPDLAKGLCRIQYKQCTPQELVVLLSAFHKVGDAFAAVKTPADVGLKSKLLNDIILSIPPLKKPMRDLLDAINLKQAAEGKKDCMWRDSSKYPVVEDNILAIHQVEAELEQELAAIRKTLRMPSLKWSTVAGEEYLIEVKKSDKRPIPASYHPAVSKTKYVERYRSPAVKEKLQERARWQESLQIEAKKAFLDFLDEVATHYAILRDAVNKLATADCLLSLAQVALSENYVKPHFTDDDTFEIVEGRHPMVEALRSDPFVPNSVSFSEEGRNKVITGPNMGGKSSCVRMIALIAIMAQIGSYVPAKSVKLGMLDSVLTRIGAHDDLARGRSTFMVEMTETSDILRAATAKSLVILDELGRGTSTFDGMAIAYAVLNELVASTRCKTLFITHYPLVAMELEEKFPGRVQNIHVGYSTDTRGIDGRRDVTFLYRLTNGIAPESFGVECARLAGLPESILVNATKESSKMESAVAARAKRNTSLKALRILKDLQKSSSSEEKVETTIEKLRSLLSSNKPSHS</sequence>
<keyword evidence="4 14" id="KW-0547">Nucleotide-binding</keyword>
<evidence type="ECO:0000256" key="14">
    <source>
        <dbReference type="RuleBase" id="RU003756"/>
    </source>
</evidence>
<dbReference type="Pfam" id="PF00488">
    <property type="entry name" value="MutS_V"/>
    <property type="match status" value="1"/>
</dbReference>
<comment type="subunit">
    <text evidence="11">Heterodimer consisting of MSH2-MSH3 (MutS beta). Forms a ternary complex with MutL alpha (MLH1-PMS1).</text>
</comment>
<dbReference type="EMBL" id="JACAZI010000021">
    <property type="protein sequence ID" value="KAF7338415.1"/>
    <property type="molecule type" value="Genomic_DNA"/>
</dbReference>
<dbReference type="Gene3D" id="3.30.420.110">
    <property type="entry name" value="MutS, connector domain"/>
    <property type="match status" value="1"/>
</dbReference>
<feature type="region of interest" description="Disordered" evidence="15">
    <location>
        <begin position="1"/>
        <end position="164"/>
    </location>
</feature>
<dbReference type="GO" id="GO:0005634">
    <property type="term" value="C:nucleus"/>
    <property type="evidence" value="ECO:0007669"/>
    <property type="project" value="UniProtKB-SubCell"/>
</dbReference>
<comment type="similarity">
    <text evidence="2">Belongs to the DNA mismatch repair MutS family. MSH3 subfamily.</text>
</comment>
<keyword evidence="9" id="KW-0539">Nucleus</keyword>
<evidence type="ECO:0000313" key="18">
    <source>
        <dbReference type="Proteomes" id="UP000620124"/>
    </source>
</evidence>
<dbReference type="InterPro" id="IPR000432">
    <property type="entry name" value="DNA_mismatch_repair_MutS_C"/>
</dbReference>
<evidence type="ECO:0000256" key="5">
    <source>
        <dbReference type="ARBA" id="ARBA00022763"/>
    </source>
</evidence>
<evidence type="ECO:0000256" key="3">
    <source>
        <dbReference type="ARBA" id="ARBA00022151"/>
    </source>
</evidence>
<dbReference type="InterPro" id="IPR007861">
    <property type="entry name" value="DNA_mismatch_repair_MutS_clamp"/>
</dbReference>
<keyword evidence="18" id="KW-1185">Reference proteome</keyword>
<dbReference type="InterPro" id="IPR036678">
    <property type="entry name" value="MutS_con_dom_sf"/>
</dbReference>
<dbReference type="PANTHER" id="PTHR11361:SF122">
    <property type="entry name" value="DNA MISMATCH REPAIR PROTEIN MSH3"/>
    <property type="match status" value="1"/>
</dbReference>
<dbReference type="Pfam" id="PF05188">
    <property type="entry name" value="MutS_II"/>
    <property type="match status" value="1"/>
</dbReference>
<dbReference type="SUPFAM" id="SSF52540">
    <property type="entry name" value="P-loop containing nucleoside triphosphate hydrolases"/>
    <property type="match status" value="1"/>
</dbReference>
<dbReference type="InterPro" id="IPR027417">
    <property type="entry name" value="P-loop_NTPase"/>
</dbReference>
<dbReference type="InterPro" id="IPR007696">
    <property type="entry name" value="DNA_mismatch_repair_MutS_core"/>
</dbReference>
<dbReference type="Gene3D" id="3.40.1170.10">
    <property type="entry name" value="DNA repair protein MutS, domain I"/>
    <property type="match status" value="1"/>
</dbReference>
<dbReference type="Proteomes" id="UP000620124">
    <property type="component" value="Unassembled WGS sequence"/>
</dbReference>
<keyword evidence="6" id="KW-0067">ATP-binding</keyword>